<feature type="domain" description="PAS" evidence="2">
    <location>
        <begin position="10"/>
        <end position="79"/>
    </location>
</feature>
<dbReference type="Gene3D" id="3.30.70.270">
    <property type="match status" value="1"/>
</dbReference>
<dbReference type="InterPro" id="IPR013655">
    <property type="entry name" value="PAS_fold_3"/>
</dbReference>
<dbReference type="InterPro" id="IPR013767">
    <property type="entry name" value="PAS_fold"/>
</dbReference>
<feature type="domain" description="PAC" evidence="3">
    <location>
        <begin position="210"/>
        <end position="263"/>
    </location>
</feature>
<dbReference type="NCBIfam" id="TIGR00229">
    <property type="entry name" value="sensory_box"/>
    <property type="match status" value="6"/>
</dbReference>
<dbReference type="FunFam" id="3.30.70.270:FF:000001">
    <property type="entry name" value="Diguanylate cyclase domain protein"/>
    <property type="match status" value="1"/>
</dbReference>
<dbReference type="Pfam" id="PF08448">
    <property type="entry name" value="PAS_4"/>
    <property type="match status" value="2"/>
</dbReference>
<dbReference type="OrthoDB" id="9813903at2"/>
<comment type="catalytic activity">
    <reaction evidence="1">
        <text>3',3'-c-di-GMP + H2O = 5'-phosphoguanylyl(3'-&gt;5')guanosine + H(+)</text>
        <dbReference type="Rhea" id="RHEA:24902"/>
        <dbReference type="ChEBI" id="CHEBI:15377"/>
        <dbReference type="ChEBI" id="CHEBI:15378"/>
        <dbReference type="ChEBI" id="CHEBI:58754"/>
        <dbReference type="ChEBI" id="CHEBI:58805"/>
        <dbReference type="EC" id="3.1.4.52"/>
    </reaction>
    <physiologicalReaction direction="left-to-right" evidence="1">
        <dbReference type="Rhea" id="RHEA:24903"/>
    </physiologicalReaction>
</comment>
<dbReference type="PROSITE" id="PS50113">
    <property type="entry name" value="PAC"/>
    <property type="match status" value="4"/>
</dbReference>
<dbReference type="Gene3D" id="3.30.450.20">
    <property type="entry name" value="PAS domain"/>
    <property type="match status" value="6"/>
</dbReference>
<dbReference type="GO" id="GO:0006355">
    <property type="term" value="P:regulation of DNA-templated transcription"/>
    <property type="evidence" value="ECO:0007669"/>
    <property type="project" value="InterPro"/>
</dbReference>
<dbReference type="FunFam" id="3.20.20.450:FF:000001">
    <property type="entry name" value="Cyclic di-GMP phosphodiesterase yahA"/>
    <property type="match status" value="1"/>
</dbReference>
<evidence type="ECO:0000259" key="3">
    <source>
        <dbReference type="PROSITE" id="PS50113"/>
    </source>
</evidence>
<evidence type="ECO:0000259" key="5">
    <source>
        <dbReference type="PROSITE" id="PS50887"/>
    </source>
</evidence>
<dbReference type="SUPFAM" id="SSF55073">
    <property type="entry name" value="Nucleotide cyclase"/>
    <property type="match status" value="1"/>
</dbReference>
<dbReference type="CDD" id="cd01948">
    <property type="entry name" value="EAL"/>
    <property type="match status" value="1"/>
</dbReference>
<feature type="domain" description="EAL" evidence="4">
    <location>
        <begin position="925"/>
        <end position="1179"/>
    </location>
</feature>
<dbReference type="InterPro" id="IPR035919">
    <property type="entry name" value="EAL_sf"/>
</dbReference>
<dbReference type="InterPro" id="IPR029787">
    <property type="entry name" value="Nucleotide_cyclase"/>
</dbReference>
<dbReference type="Gene3D" id="3.20.20.450">
    <property type="entry name" value="EAL domain"/>
    <property type="match status" value="1"/>
</dbReference>
<dbReference type="Pfam" id="PF00989">
    <property type="entry name" value="PAS"/>
    <property type="match status" value="1"/>
</dbReference>
<evidence type="ECO:0000256" key="1">
    <source>
        <dbReference type="ARBA" id="ARBA00051114"/>
    </source>
</evidence>
<dbReference type="SMART" id="SM00086">
    <property type="entry name" value="PAC"/>
    <property type="match status" value="5"/>
</dbReference>
<dbReference type="InterPro" id="IPR000160">
    <property type="entry name" value="GGDEF_dom"/>
</dbReference>
<evidence type="ECO:0000313" key="7">
    <source>
        <dbReference type="Proteomes" id="UP000198284"/>
    </source>
</evidence>
<dbReference type="Pfam" id="PF00563">
    <property type="entry name" value="EAL"/>
    <property type="match status" value="1"/>
</dbReference>
<dbReference type="InterPro" id="IPR001610">
    <property type="entry name" value="PAC"/>
</dbReference>
<dbReference type="SUPFAM" id="SSF55785">
    <property type="entry name" value="PYP-like sensor domain (PAS domain)"/>
    <property type="match status" value="6"/>
</dbReference>
<dbReference type="Proteomes" id="UP000198284">
    <property type="component" value="Unassembled WGS sequence"/>
</dbReference>
<organism evidence="6 7">
    <name type="scientific">Noviherbaspirillum humi</name>
    <dbReference type="NCBI Taxonomy" id="1688639"/>
    <lineage>
        <taxon>Bacteria</taxon>
        <taxon>Pseudomonadati</taxon>
        <taxon>Pseudomonadota</taxon>
        <taxon>Betaproteobacteria</taxon>
        <taxon>Burkholderiales</taxon>
        <taxon>Oxalobacteraceae</taxon>
        <taxon>Noviherbaspirillum</taxon>
    </lineage>
</organism>
<feature type="domain" description="GGDEF" evidence="5">
    <location>
        <begin position="783"/>
        <end position="916"/>
    </location>
</feature>
<evidence type="ECO:0000313" key="6">
    <source>
        <dbReference type="EMBL" id="SNT23426.1"/>
    </source>
</evidence>
<dbReference type="Pfam" id="PF13426">
    <property type="entry name" value="PAS_9"/>
    <property type="match status" value="1"/>
</dbReference>
<accession>A0A239KYI5</accession>
<dbReference type="InterPro" id="IPR035965">
    <property type="entry name" value="PAS-like_dom_sf"/>
</dbReference>
<proteinExistence type="predicted"/>
<name>A0A239KYI5_9BURK</name>
<dbReference type="GO" id="GO:0071111">
    <property type="term" value="F:cyclic-guanylate-specific phosphodiesterase activity"/>
    <property type="evidence" value="ECO:0007669"/>
    <property type="project" value="UniProtKB-EC"/>
</dbReference>
<dbReference type="InterPro" id="IPR001633">
    <property type="entry name" value="EAL_dom"/>
</dbReference>
<dbReference type="GO" id="GO:0071732">
    <property type="term" value="P:cellular response to nitric oxide"/>
    <property type="evidence" value="ECO:0007669"/>
    <property type="project" value="UniProtKB-ARBA"/>
</dbReference>
<feature type="domain" description="PAS" evidence="2">
    <location>
        <begin position="264"/>
        <end position="312"/>
    </location>
</feature>
<dbReference type="InterPro" id="IPR013656">
    <property type="entry name" value="PAS_4"/>
</dbReference>
<dbReference type="InterPro" id="IPR000014">
    <property type="entry name" value="PAS"/>
</dbReference>
<dbReference type="RefSeq" id="WP_089401158.1">
    <property type="nucleotide sequence ID" value="NZ_FZOT01000018.1"/>
</dbReference>
<evidence type="ECO:0000259" key="2">
    <source>
        <dbReference type="PROSITE" id="PS50112"/>
    </source>
</evidence>
<feature type="domain" description="PAS" evidence="2">
    <location>
        <begin position="513"/>
        <end position="583"/>
    </location>
</feature>
<sequence length="1188" mass="132719">MNNPCPGGWPAPLLQQLAESAIKLVWMTDADGVCIYLNPEVAALYGDPADFRLSDWTAAMHPDDRERIAPMYRQAVAERREYQVEYRIALKPGEVRWVRGSGAPRWSAQGEFLGYVGAIIDTTSHHAALDRLAKSEEAHRLLTENSSDLISHHAPDSGVYLYASPSATRMLGFEPSELLGTRVYDYLHPDDETLVRAEVLRQAKSGDASQLVEFRVRHKDGHYIWVSTNARVLLHHVTGEKLGTVAVTRDVTAQRAAREALRRSEARFRSLTDLSSDWYWETDAEGRFTFVSEGLQRLFDLAPEEVLGHTRIERAADRDQPGLIQYQKMIDARLPFRDLAYSVFVQSKGTVRHSSISGEPVFEDGRFLGYRGVGRDISEQIELAQQLSRLAEENRALIENSLDIMALLDAEGRFLRLNRATLDILGYAPQDMLGKRYIEFLVPDDIARTRAVDAGLRTGSNTVQNFETRWIKRCGGIVHLSLSVRWADDQKMMYATARDITEAHLTRAALDKSSDRMASILESIGDAFFALDRDWRAVYVNQKTADFIGQPRDSLIGKVLWDAVPHIRNSVFMEYYRRAMDEGQPSFFEAYWMPAGAWCDVRVYPNEDGISVYFHDITARREAEQTLRASEERFRKVIEMTPSGYVLGDATGLILDANPALCEMAGYRREELVGRHLQTLLPVCPCGGALFERGGVSSVHGREAIVRHQDGRDLFVLVNANIERDADGNGLSITAFVTDITERKRAEGRLRELATHDSLTGLPNRALLSERLQSMLAIAGERLPVAVMFIDLDRFKEVNDSMGHTPGDELLNEVARRLRGNLRPDDVVARLGGDEFVVAAPCSQGDVSAARIVEKLFAALAEPMHIGGHEVFVRASVGIAMYPRDGVTKEHLLQNADTAMYRAKAAGRNGYCFFASEMSADAKRRLMIESSLHRALERNEFELYYQPKLNLHSMEVTGMEALLRWRHPQLGMVPPLDFIPIAEEAGFIEQIGAWVLAAACREARRLMDKSGMRLRVAVNLSARQIKDESLVGDVRKALAESGLPPQLLELELTESALVDDVNLTVDVFRRLKALGISLAVDDFGTGYSGLAYLGRFPLDVLKLDRSLVQPQEADNSNRRVVQAFIQMAHSLGFSVVAEGVETVDTLRFLGDVACDEAQGYLFSRPLPVDAFEAFLESGAVAAIELKMA</sequence>
<dbReference type="SMART" id="SM00267">
    <property type="entry name" value="GGDEF"/>
    <property type="match status" value="1"/>
</dbReference>
<dbReference type="PROSITE" id="PS50887">
    <property type="entry name" value="GGDEF"/>
    <property type="match status" value="1"/>
</dbReference>
<reference evidence="6 7" key="1">
    <citation type="submission" date="2017-06" db="EMBL/GenBank/DDBJ databases">
        <authorList>
            <person name="Kim H.J."/>
            <person name="Triplett B.A."/>
        </authorList>
    </citation>
    <scope>NUCLEOTIDE SEQUENCE [LARGE SCALE GENOMIC DNA]</scope>
    <source>
        <strain evidence="6 7">U15</strain>
    </source>
</reference>
<dbReference type="EMBL" id="FZOT01000018">
    <property type="protein sequence ID" value="SNT23426.1"/>
    <property type="molecule type" value="Genomic_DNA"/>
</dbReference>
<keyword evidence="7" id="KW-1185">Reference proteome</keyword>
<gene>
    <name evidence="6" type="ORF">SAMN06265795_11842</name>
</gene>
<feature type="domain" description="PAS" evidence="2">
    <location>
        <begin position="630"/>
        <end position="677"/>
    </location>
</feature>
<dbReference type="SMART" id="SM00091">
    <property type="entry name" value="PAS"/>
    <property type="match status" value="6"/>
</dbReference>
<evidence type="ECO:0000259" key="4">
    <source>
        <dbReference type="PROSITE" id="PS50883"/>
    </source>
</evidence>
<dbReference type="SUPFAM" id="SSF141868">
    <property type="entry name" value="EAL domain-like"/>
    <property type="match status" value="1"/>
</dbReference>
<dbReference type="PROSITE" id="PS50112">
    <property type="entry name" value="PAS"/>
    <property type="match status" value="6"/>
</dbReference>
<dbReference type="PROSITE" id="PS50883">
    <property type="entry name" value="EAL"/>
    <property type="match status" value="1"/>
</dbReference>
<dbReference type="Pfam" id="PF08447">
    <property type="entry name" value="PAS_3"/>
    <property type="match status" value="2"/>
</dbReference>
<dbReference type="CDD" id="cd01949">
    <property type="entry name" value="GGDEF"/>
    <property type="match status" value="1"/>
</dbReference>
<dbReference type="InterPro" id="IPR043128">
    <property type="entry name" value="Rev_trsase/Diguanyl_cyclase"/>
</dbReference>
<dbReference type="AlphaFoldDB" id="A0A239KYI5"/>
<feature type="domain" description="PAC" evidence="3">
    <location>
        <begin position="700"/>
        <end position="752"/>
    </location>
</feature>
<feature type="domain" description="PAC" evidence="3">
    <location>
        <begin position="82"/>
        <end position="134"/>
    </location>
</feature>
<dbReference type="PANTHER" id="PTHR44757:SF2">
    <property type="entry name" value="BIOFILM ARCHITECTURE MAINTENANCE PROTEIN MBAA"/>
    <property type="match status" value="1"/>
</dbReference>
<dbReference type="NCBIfam" id="TIGR00254">
    <property type="entry name" value="GGDEF"/>
    <property type="match status" value="1"/>
</dbReference>
<protein>
    <submittedName>
        <fullName evidence="6">PAS domain S-box-containing protein/diguanylate cyclase (GGDEF) domain-containing protein</fullName>
    </submittedName>
</protein>
<feature type="domain" description="PAS" evidence="2">
    <location>
        <begin position="157"/>
        <end position="207"/>
    </location>
</feature>
<feature type="domain" description="PAC" evidence="3">
    <location>
        <begin position="337"/>
        <end position="389"/>
    </location>
</feature>
<feature type="domain" description="PAS" evidence="2">
    <location>
        <begin position="390"/>
        <end position="445"/>
    </location>
</feature>
<dbReference type="Pfam" id="PF00990">
    <property type="entry name" value="GGDEF"/>
    <property type="match status" value="1"/>
</dbReference>
<dbReference type="CDD" id="cd00130">
    <property type="entry name" value="PAS"/>
    <property type="match status" value="6"/>
</dbReference>
<dbReference type="InterPro" id="IPR000700">
    <property type="entry name" value="PAS-assoc_C"/>
</dbReference>
<dbReference type="PANTHER" id="PTHR44757">
    <property type="entry name" value="DIGUANYLATE CYCLASE DGCP"/>
    <property type="match status" value="1"/>
</dbReference>
<dbReference type="InterPro" id="IPR052155">
    <property type="entry name" value="Biofilm_reg_signaling"/>
</dbReference>
<dbReference type="SMART" id="SM00052">
    <property type="entry name" value="EAL"/>
    <property type="match status" value="1"/>
</dbReference>